<keyword evidence="3" id="KW-1185">Reference proteome</keyword>
<dbReference type="InterPro" id="IPR024078">
    <property type="entry name" value="LmbE-like_dom_sf"/>
</dbReference>
<gene>
    <name evidence="2" type="ORF">IX39_07705</name>
</gene>
<dbReference type="InterPro" id="IPR029062">
    <property type="entry name" value="Class_I_gatase-like"/>
</dbReference>
<evidence type="ECO:0000313" key="2">
    <source>
        <dbReference type="EMBL" id="KFF00521.1"/>
    </source>
</evidence>
<dbReference type="SUPFAM" id="SSF102588">
    <property type="entry name" value="LmbE-like"/>
    <property type="match status" value="1"/>
</dbReference>
<dbReference type="SUPFAM" id="SSF52317">
    <property type="entry name" value="Class I glutamine amidotransferase-like"/>
    <property type="match status" value="1"/>
</dbReference>
<dbReference type="PANTHER" id="PTHR12993">
    <property type="entry name" value="N-ACETYLGLUCOSAMINYL-PHOSPHATIDYLINOSITOL DE-N-ACETYLASE-RELATED"/>
    <property type="match status" value="1"/>
</dbReference>
<dbReference type="PANTHER" id="PTHR12993:SF11">
    <property type="entry name" value="N-ACETYLGLUCOSAMINYL-PHOSPHATIDYLINOSITOL DE-N-ACETYLASE"/>
    <property type="match status" value="1"/>
</dbReference>
<dbReference type="EMBL" id="JPRP01000001">
    <property type="protein sequence ID" value="KFF00521.1"/>
    <property type="molecule type" value="Genomic_DNA"/>
</dbReference>
<keyword evidence="1" id="KW-0732">Signal</keyword>
<name>A0A085Z7V7_9FLAO</name>
<organism evidence="2 3">
    <name type="scientific">Chryseobacterium formosense</name>
    <dbReference type="NCBI Taxonomy" id="236814"/>
    <lineage>
        <taxon>Bacteria</taxon>
        <taxon>Pseudomonadati</taxon>
        <taxon>Bacteroidota</taxon>
        <taxon>Flavobacteriia</taxon>
        <taxon>Flavobacteriales</taxon>
        <taxon>Weeksellaceae</taxon>
        <taxon>Chryseobacterium group</taxon>
        <taxon>Chryseobacterium</taxon>
    </lineage>
</organism>
<protein>
    <recommendedName>
        <fullName evidence="4">N-acetylglucosaminylphosphatidylinositol deacetylase</fullName>
    </recommendedName>
</protein>
<dbReference type="InterPro" id="IPR003737">
    <property type="entry name" value="GlcNAc_PI_deacetylase-related"/>
</dbReference>
<dbReference type="OrthoDB" id="9759749at2"/>
<sequence length="833" mass="92640">MFRKVIIVFILGFYSVFCSAQQVRPSKSSEIYRDLKTLKNIPKVLYLAAHPDDENTGLLSWLINDQNVETGYLSLTRGDGGQNLLGTEQGAALGLIRTHELLEARKLDGAQQFFTRAIDFGFSKNTTDTFKQWDEDSIIADVVWVIRKFRPDVIICRFPPNAAAGHGQHAASAVVAEKAFKLAGDKNAFPNQLKYVNVWQPKRVLWNTFRFGAVNTTAENQLKITVGQYDAQLGMGYGELAGLSRSLHKSQGAGTQSVAGIKTEYFSHVAGEPAKTTLFGGVLKTWTAKGNADIDHSLDKIISAFNFNKPDLSLPALLALRKKVMALNDSDLKKDKIKSLDQIILSCAGFMGEVVTNQAEAVAGDNYNFRLNLISRAENPVILENVKWLSQSESFTRKLSKDSLITIEHNIQIPADAALTEPYWLVKLATNAATFSVPNDTLIGLPEAESPLNVLLDLKIGSEKFQVKLPLSFKKLDPVRGDVVEGLRIVPAVELKFTQPLYLVKENEDLHLSLNFKVNSSKKFTNGKINLMYNGERLGGADVSSFNDKDFTIDYIIPKAKLASINSNRLQLDANYVADGVTYNKKQILIQYPHLPSLQYFAPATVAVMKGDIQTKVKKVGYVQGAGDFIPEFLRIAGIQVDVLKDDDFYGNLNESGNGGQNKLSQYDAIVLGVRANNTEKKLGRWMPFLWSYVKAGGNLVMQYNTNQDTTVGQLGMYNFSIANKRVTEENAEVKFLNPNHKLLNFPNKITANDFNGWVQERGAYFPDKWDSNYEPLFEMNDTGEEPLQGSTLYAKYGKGNFIYTPLSFFRQLPAGNVGAARLFLNFLSAQKN</sequence>
<reference evidence="2 3" key="1">
    <citation type="submission" date="2014-07" db="EMBL/GenBank/DDBJ databases">
        <title>Genome of Chryseobacterium formosense LMG 24722.</title>
        <authorList>
            <person name="Pipes S.E."/>
            <person name="Stropko S.J."/>
            <person name="Newman J.D."/>
        </authorList>
    </citation>
    <scope>NUCLEOTIDE SEQUENCE [LARGE SCALE GENOMIC DNA]</scope>
    <source>
        <strain evidence="2 3">LMG 24722</strain>
    </source>
</reference>
<proteinExistence type="predicted"/>
<dbReference type="eggNOG" id="COG2120">
    <property type="taxonomic scope" value="Bacteria"/>
</dbReference>
<dbReference type="GO" id="GO:0016811">
    <property type="term" value="F:hydrolase activity, acting on carbon-nitrogen (but not peptide) bonds, in linear amides"/>
    <property type="evidence" value="ECO:0007669"/>
    <property type="project" value="TreeGrafter"/>
</dbReference>
<feature type="signal peptide" evidence="1">
    <location>
        <begin position="1"/>
        <end position="20"/>
    </location>
</feature>
<dbReference type="Proteomes" id="UP000028713">
    <property type="component" value="Unassembled WGS sequence"/>
</dbReference>
<evidence type="ECO:0000313" key="3">
    <source>
        <dbReference type="Proteomes" id="UP000028713"/>
    </source>
</evidence>
<evidence type="ECO:0000256" key="1">
    <source>
        <dbReference type="SAM" id="SignalP"/>
    </source>
</evidence>
<feature type="chain" id="PRO_5001800721" description="N-acetylglucosaminylphosphatidylinositol deacetylase" evidence="1">
    <location>
        <begin position="21"/>
        <end position="833"/>
    </location>
</feature>
<dbReference type="RefSeq" id="WP_034674827.1">
    <property type="nucleotide sequence ID" value="NZ_FPAP01000001.1"/>
</dbReference>
<dbReference type="Pfam" id="PF02585">
    <property type="entry name" value="PIG-L"/>
    <property type="match status" value="1"/>
</dbReference>
<dbReference type="Gene3D" id="3.40.50.10320">
    <property type="entry name" value="LmbE-like"/>
    <property type="match status" value="1"/>
</dbReference>
<comment type="caution">
    <text evidence="2">The sequence shown here is derived from an EMBL/GenBank/DDBJ whole genome shotgun (WGS) entry which is preliminary data.</text>
</comment>
<dbReference type="STRING" id="236814.IX39_07705"/>
<evidence type="ECO:0008006" key="4">
    <source>
        <dbReference type="Google" id="ProtNLM"/>
    </source>
</evidence>
<dbReference type="AlphaFoldDB" id="A0A085Z7V7"/>
<accession>A0A085Z7V7</accession>